<evidence type="ECO:0000256" key="8">
    <source>
        <dbReference type="ARBA" id="ARBA00022764"/>
    </source>
</evidence>
<dbReference type="GO" id="GO:0042597">
    <property type="term" value="C:periplasmic space"/>
    <property type="evidence" value="ECO:0007669"/>
    <property type="project" value="UniProtKB-SubCell"/>
</dbReference>
<evidence type="ECO:0000259" key="16">
    <source>
        <dbReference type="Pfam" id="PF04234"/>
    </source>
</evidence>
<keyword evidence="4" id="KW-1003">Cell membrane</keyword>
<evidence type="ECO:0000259" key="17">
    <source>
        <dbReference type="Pfam" id="PF05425"/>
    </source>
</evidence>
<reference evidence="18 19" key="1">
    <citation type="submission" date="2020-08" db="EMBL/GenBank/DDBJ databases">
        <title>Whole-Genome Sequence of French Clinical Streptomyces mexicanus Strain Q0842.</title>
        <authorList>
            <person name="Boxberger M."/>
            <person name="La Scola B."/>
        </authorList>
    </citation>
    <scope>NUCLEOTIDE SEQUENCE [LARGE SCALE GENOMIC DNA]</scope>
    <source>
        <strain evidence="18 19">Marseille-Q0842</strain>
    </source>
</reference>
<evidence type="ECO:0000256" key="3">
    <source>
        <dbReference type="ARBA" id="ARBA00010509"/>
    </source>
</evidence>
<dbReference type="PANTHER" id="PTHR34820:SF4">
    <property type="entry name" value="INNER MEMBRANE PROTEIN YEBZ"/>
    <property type="match status" value="1"/>
</dbReference>
<feature type="transmembrane region" description="Helical" evidence="14">
    <location>
        <begin position="146"/>
        <end position="165"/>
    </location>
</feature>
<dbReference type="InterPro" id="IPR008457">
    <property type="entry name" value="Cu-R_CopD_dom"/>
</dbReference>
<name>A0A7X1HZY8_9ACTN</name>
<dbReference type="Pfam" id="PF04234">
    <property type="entry name" value="CopC"/>
    <property type="match status" value="1"/>
</dbReference>
<keyword evidence="7 15" id="KW-0732">Signal</keyword>
<comment type="similarity">
    <text evidence="3">Belongs to the CopC family.</text>
</comment>
<evidence type="ECO:0000256" key="7">
    <source>
        <dbReference type="ARBA" id="ARBA00022729"/>
    </source>
</evidence>
<dbReference type="GO" id="GO:0046688">
    <property type="term" value="P:response to copper ion"/>
    <property type="evidence" value="ECO:0007669"/>
    <property type="project" value="InterPro"/>
</dbReference>
<feature type="domain" description="Copper resistance protein D" evidence="17">
    <location>
        <begin position="407"/>
        <end position="518"/>
    </location>
</feature>
<feature type="domain" description="CopC" evidence="16">
    <location>
        <begin position="21"/>
        <end position="117"/>
    </location>
</feature>
<feature type="transmembrane region" description="Helical" evidence="14">
    <location>
        <begin position="177"/>
        <end position="198"/>
    </location>
</feature>
<dbReference type="OrthoDB" id="5242236at2"/>
<evidence type="ECO:0000256" key="14">
    <source>
        <dbReference type="SAM" id="Phobius"/>
    </source>
</evidence>
<protein>
    <recommendedName>
        <fullName evidence="12">Protein YobA</fullName>
    </recommendedName>
</protein>
<evidence type="ECO:0000256" key="12">
    <source>
        <dbReference type="ARBA" id="ARBA00070395"/>
    </source>
</evidence>
<feature type="transmembrane region" description="Helical" evidence="14">
    <location>
        <begin position="342"/>
        <end position="366"/>
    </location>
</feature>
<keyword evidence="6" id="KW-0479">Metal-binding</keyword>
<keyword evidence="5 14" id="KW-0812">Transmembrane</keyword>
<evidence type="ECO:0000313" key="18">
    <source>
        <dbReference type="EMBL" id="MBC2865775.1"/>
    </source>
</evidence>
<evidence type="ECO:0000313" key="19">
    <source>
        <dbReference type="Proteomes" id="UP000517694"/>
    </source>
</evidence>
<comment type="subcellular location">
    <subcellularLocation>
        <location evidence="2">Cell membrane</location>
        <topology evidence="2">Multi-pass membrane protein</topology>
    </subcellularLocation>
    <subcellularLocation>
        <location evidence="1">Periplasm</location>
    </subcellularLocation>
</comment>
<dbReference type="EMBL" id="JACMHY010000004">
    <property type="protein sequence ID" value="MBC2865775.1"/>
    <property type="molecule type" value="Genomic_DNA"/>
</dbReference>
<evidence type="ECO:0000256" key="10">
    <source>
        <dbReference type="ARBA" id="ARBA00023008"/>
    </source>
</evidence>
<feature type="transmembrane region" description="Helical" evidence="14">
    <location>
        <begin position="444"/>
        <end position="465"/>
    </location>
</feature>
<comment type="caution">
    <text evidence="18">The sequence shown here is derived from an EMBL/GenBank/DDBJ whole genome shotgun (WGS) entry which is preliminary data.</text>
</comment>
<evidence type="ECO:0000256" key="5">
    <source>
        <dbReference type="ARBA" id="ARBA00022692"/>
    </source>
</evidence>
<dbReference type="PANTHER" id="PTHR34820">
    <property type="entry name" value="INNER MEMBRANE PROTEIN YEBZ"/>
    <property type="match status" value="1"/>
</dbReference>
<organism evidence="18 19">
    <name type="scientific">Streptomyces mexicanus</name>
    <dbReference type="NCBI Taxonomy" id="178566"/>
    <lineage>
        <taxon>Bacteria</taxon>
        <taxon>Bacillati</taxon>
        <taxon>Actinomycetota</taxon>
        <taxon>Actinomycetes</taxon>
        <taxon>Kitasatosporales</taxon>
        <taxon>Streptomycetaceae</taxon>
        <taxon>Streptomyces</taxon>
    </lineage>
</organism>
<dbReference type="SUPFAM" id="SSF81296">
    <property type="entry name" value="E set domains"/>
    <property type="match status" value="1"/>
</dbReference>
<dbReference type="Pfam" id="PF05425">
    <property type="entry name" value="CopD"/>
    <property type="match status" value="1"/>
</dbReference>
<dbReference type="GO" id="GO:0006825">
    <property type="term" value="P:copper ion transport"/>
    <property type="evidence" value="ECO:0007669"/>
    <property type="project" value="InterPro"/>
</dbReference>
<dbReference type="InterPro" id="IPR007348">
    <property type="entry name" value="CopC_dom"/>
</dbReference>
<evidence type="ECO:0000256" key="9">
    <source>
        <dbReference type="ARBA" id="ARBA00022989"/>
    </source>
</evidence>
<evidence type="ECO:0000256" key="15">
    <source>
        <dbReference type="SAM" id="SignalP"/>
    </source>
</evidence>
<evidence type="ECO:0000256" key="13">
    <source>
        <dbReference type="SAM" id="MobiDB-lite"/>
    </source>
</evidence>
<evidence type="ECO:0000256" key="4">
    <source>
        <dbReference type="ARBA" id="ARBA00022475"/>
    </source>
</evidence>
<dbReference type="InterPro" id="IPR014756">
    <property type="entry name" value="Ig_E-set"/>
</dbReference>
<dbReference type="AlphaFoldDB" id="A0A7X1HZY8"/>
<feature type="transmembrane region" description="Helical" evidence="14">
    <location>
        <begin position="310"/>
        <end position="330"/>
    </location>
</feature>
<feature type="transmembrane region" description="Helical" evidence="14">
    <location>
        <begin position="501"/>
        <end position="520"/>
    </location>
</feature>
<dbReference type="RefSeq" id="WP_159675074.1">
    <property type="nucleotide sequence ID" value="NZ_JACMHY010000004.1"/>
</dbReference>
<keyword evidence="9 14" id="KW-1133">Transmembrane helix</keyword>
<dbReference type="Gene3D" id="2.60.40.1220">
    <property type="match status" value="1"/>
</dbReference>
<dbReference type="InterPro" id="IPR032694">
    <property type="entry name" value="CopC/D"/>
</dbReference>
<feature type="region of interest" description="Disordered" evidence="13">
    <location>
        <begin position="246"/>
        <end position="300"/>
    </location>
</feature>
<proteinExistence type="inferred from homology"/>
<dbReference type="InterPro" id="IPR014755">
    <property type="entry name" value="Cu-Rt/internalin_Ig-like"/>
</dbReference>
<evidence type="ECO:0000256" key="1">
    <source>
        <dbReference type="ARBA" id="ARBA00004418"/>
    </source>
</evidence>
<keyword evidence="19" id="KW-1185">Reference proteome</keyword>
<dbReference type="GO" id="GO:0005507">
    <property type="term" value="F:copper ion binding"/>
    <property type="evidence" value="ECO:0007669"/>
    <property type="project" value="InterPro"/>
</dbReference>
<feature type="transmembrane region" description="Helical" evidence="14">
    <location>
        <begin position="218"/>
        <end position="239"/>
    </location>
</feature>
<keyword evidence="8" id="KW-0574">Periplasm</keyword>
<evidence type="ECO:0000256" key="6">
    <source>
        <dbReference type="ARBA" id="ARBA00022723"/>
    </source>
</evidence>
<evidence type="ECO:0000256" key="2">
    <source>
        <dbReference type="ARBA" id="ARBA00004651"/>
    </source>
</evidence>
<feature type="transmembrane region" description="Helical" evidence="14">
    <location>
        <begin position="415"/>
        <end position="432"/>
    </location>
</feature>
<feature type="region of interest" description="Disordered" evidence="13">
    <location>
        <begin position="375"/>
        <end position="403"/>
    </location>
</feature>
<feature type="signal peptide" evidence="15">
    <location>
        <begin position="1"/>
        <end position="22"/>
    </location>
</feature>
<accession>A0A7X1HZY8</accession>
<dbReference type="FunFam" id="2.60.40.1220:FF:000001">
    <property type="entry name" value="CopC domain-containing protein YobA"/>
    <property type="match status" value="1"/>
</dbReference>
<dbReference type="Proteomes" id="UP000517694">
    <property type="component" value="Unassembled WGS sequence"/>
</dbReference>
<evidence type="ECO:0000256" key="11">
    <source>
        <dbReference type="ARBA" id="ARBA00023136"/>
    </source>
</evidence>
<dbReference type="GO" id="GO:0005886">
    <property type="term" value="C:plasma membrane"/>
    <property type="evidence" value="ECO:0007669"/>
    <property type="project" value="UniProtKB-SubCell"/>
</dbReference>
<sequence>MLLGSLLVLLLLAGANPAAGHAALRSLDPADGTVLPSAPRAVTLTFSESVGLLDDTFRLFGPDGRRVRTDPAEHAPGRTDTARVAFPAGLGRGTFTVAWRVVSADGHPVSGAFTFSVGSPSAVSAAVATGRAEDPLTRALHGLARAAAYSGAALLIGTAAFVLLCRPPDPRPSRGPLAAGWWTLLVSTLALLLLRAPYETGAGPAAALHPAALAHTLTGRPGLALLTRLTLLAPTALFVRRLPTTTTMPNTRTTETTPTTWTAHTTRTTPTTSTTTTTPTPTTSTTTTTPMPTTPVAGTPSSAKAAAAPLALTLPLALVLALLLALTWAVSDHAAAGIQVPWAMASSVLHLLAMAVWLGGLTALLTTLQGEARASRAPVGGTAAETTDGASAEETRRSPNRDAQLTATVTRFSRLAVLAVTVLVLTGTYQSWRGLGSPAALTGTTYGRLLLAKLLAVALLAALAARSRRWTSRLAKSTAPASPAAPPPGPEAVARALRRSVLAEVTVGVAVLVITTVLGATPPGRTAADAAARDGWAPTAGVPGASVAVIPFDTGSPGGRGRVQITLEPGRVGQNAVEAVVFGPDGGLSAVPELRLSLSLPAKGIGPIDARLTDRGGYWGTDTLTLPLPGTWTAKATVRVSELDQASAARTVRILR</sequence>
<keyword evidence="11 14" id="KW-0472">Membrane</keyword>
<keyword evidence="10" id="KW-0186">Copper</keyword>
<gene>
    <name evidence="18" type="ORF">H1R13_12480</name>
</gene>
<feature type="chain" id="PRO_5038546490" description="Protein YobA" evidence="15">
    <location>
        <begin position="23"/>
        <end position="656"/>
    </location>
</feature>